<dbReference type="SUPFAM" id="SSF53822">
    <property type="entry name" value="Periplasmic binding protein-like I"/>
    <property type="match status" value="1"/>
</dbReference>
<dbReference type="KEGG" id="aarg:Aargi30884_26550"/>
<comment type="subcellular location">
    <subcellularLocation>
        <location evidence="1">Cell envelope</location>
    </subcellularLocation>
</comment>
<feature type="domain" description="Periplasmic binding protein" evidence="3">
    <location>
        <begin position="33"/>
        <end position="287"/>
    </location>
</feature>
<dbReference type="PANTHER" id="PTHR30036:SF7">
    <property type="entry name" value="ABC TRANSPORTER PERIPLASMIC-BINDING PROTEIN YPHF"/>
    <property type="match status" value="1"/>
</dbReference>
<dbReference type="InterPro" id="IPR050555">
    <property type="entry name" value="Bact_Solute-Bind_Prot2"/>
</dbReference>
<dbReference type="Pfam" id="PF13407">
    <property type="entry name" value="Peripla_BP_4"/>
    <property type="match status" value="1"/>
</dbReference>
<dbReference type="GO" id="GO:0030288">
    <property type="term" value="C:outer membrane-bounded periplasmic space"/>
    <property type="evidence" value="ECO:0007669"/>
    <property type="project" value="TreeGrafter"/>
</dbReference>
<dbReference type="PANTHER" id="PTHR30036">
    <property type="entry name" value="D-XYLOSE-BINDING PERIPLASMIC PROTEIN"/>
    <property type="match status" value="1"/>
</dbReference>
<dbReference type="InterPro" id="IPR025997">
    <property type="entry name" value="SBP_2_dom"/>
</dbReference>
<accession>A0A6N4TNZ8</accession>
<evidence type="ECO:0000313" key="5">
    <source>
        <dbReference type="Proteomes" id="UP000464754"/>
    </source>
</evidence>
<sequence length="314" mass="35823">MKKVLFIVICTLFMLFGCSKTNTKSQLQEFTYILFVAPLENHPIWQKSAKGLFDACNEEGYYCDWIGPATIDIAAMNDTMERGIIAKADAIITQGVIDEQLVKQAKENNIPVVLVDNDMPASARTAFFGKNFTQQAELLLADIEKRMGEDEPIIMAIQVAEESFPIAAQQIEEIEKVFLKHRGGFEIVDVTSSKSDKVRARKEWVSTFEKYENVNVSISLASESVESCYESAKELHKSDNMLIYGVDDLQPTIQLLKKGRITGSIITPFYDYGYKTVKYLKSYWENEDNSKKERFDVDIQMLTKEEAKDYPYEK</sequence>
<dbReference type="EMBL" id="AP019695">
    <property type="protein sequence ID" value="BBK23752.1"/>
    <property type="molecule type" value="Genomic_DNA"/>
</dbReference>
<evidence type="ECO:0000259" key="3">
    <source>
        <dbReference type="Pfam" id="PF13407"/>
    </source>
</evidence>
<reference evidence="5" key="1">
    <citation type="submission" date="2019-05" db="EMBL/GenBank/DDBJ databases">
        <title>Complete genome sequencing of Absiella argi strain JCM 30884.</title>
        <authorList>
            <person name="Sakamoto M."/>
            <person name="Murakami T."/>
            <person name="Mori H."/>
        </authorList>
    </citation>
    <scope>NUCLEOTIDE SEQUENCE [LARGE SCALE GENOMIC DNA]</scope>
    <source>
        <strain evidence="5">JCM 30884</strain>
    </source>
</reference>
<dbReference type="PROSITE" id="PS51257">
    <property type="entry name" value="PROKAR_LIPOPROTEIN"/>
    <property type="match status" value="1"/>
</dbReference>
<evidence type="ECO:0000313" key="4">
    <source>
        <dbReference type="EMBL" id="BBK23752.1"/>
    </source>
</evidence>
<evidence type="ECO:0000256" key="2">
    <source>
        <dbReference type="ARBA" id="ARBA00007639"/>
    </source>
</evidence>
<dbReference type="RefSeq" id="WP_163052419.1">
    <property type="nucleotide sequence ID" value="NZ_AP019695.1"/>
</dbReference>
<protein>
    <recommendedName>
        <fullName evidence="3">Periplasmic binding protein domain-containing protein</fullName>
    </recommendedName>
</protein>
<organism evidence="4 5">
    <name type="scientific">Amedibacterium intestinale</name>
    <dbReference type="NCBI Taxonomy" id="2583452"/>
    <lineage>
        <taxon>Bacteria</taxon>
        <taxon>Bacillati</taxon>
        <taxon>Bacillota</taxon>
        <taxon>Erysipelotrichia</taxon>
        <taxon>Erysipelotrichales</taxon>
        <taxon>Erysipelotrichaceae</taxon>
        <taxon>Amedibacterium</taxon>
    </lineage>
</organism>
<proteinExistence type="inferred from homology"/>
<name>A0A6N4TNZ8_9FIRM</name>
<evidence type="ECO:0000256" key="1">
    <source>
        <dbReference type="ARBA" id="ARBA00004196"/>
    </source>
</evidence>
<dbReference type="InterPro" id="IPR028082">
    <property type="entry name" value="Peripla_BP_I"/>
</dbReference>
<dbReference type="Proteomes" id="UP000464754">
    <property type="component" value="Chromosome"/>
</dbReference>
<comment type="similarity">
    <text evidence="2">Belongs to the bacterial solute-binding protein 2 family.</text>
</comment>
<dbReference type="GO" id="GO:0030246">
    <property type="term" value="F:carbohydrate binding"/>
    <property type="evidence" value="ECO:0007669"/>
    <property type="project" value="TreeGrafter"/>
</dbReference>
<keyword evidence="5" id="KW-1185">Reference proteome</keyword>
<dbReference type="AlphaFoldDB" id="A0A6N4TNZ8"/>
<dbReference type="Gene3D" id="3.40.50.2300">
    <property type="match status" value="2"/>
</dbReference>
<gene>
    <name evidence="4" type="ORF">Aargi30884_26550</name>
</gene>